<protein>
    <submittedName>
        <fullName evidence="1">Uncharacterized protein</fullName>
    </submittedName>
</protein>
<gene>
    <name evidence="1" type="ORF">RF11_00426</name>
</gene>
<name>A0A0C2MQN2_THEKT</name>
<dbReference type="EMBL" id="JWZT01002382">
    <property type="protein sequence ID" value="KII69546.1"/>
    <property type="molecule type" value="Genomic_DNA"/>
</dbReference>
<evidence type="ECO:0000313" key="1">
    <source>
        <dbReference type="EMBL" id="KII69546.1"/>
    </source>
</evidence>
<reference evidence="1 2" key="1">
    <citation type="journal article" date="2014" name="Genome Biol. Evol.">
        <title>The genome of the myxosporean Thelohanellus kitauei shows adaptations to nutrient acquisition within its fish host.</title>
        <authorList>
            <person name="Yang Y."/>
            <person name="Xiong J."/>
            <person name="Zhou Z."/>
            <person name="Huo F."/>
            <person name="Miao W."/>
            <person name="Ran C."/>
            <person name="Liu Y."/>
            <person name="Zhang J."/>
            <person name="Feng J."/>
            <person name="Wang M."/>
            <person name="Wang M."/>
            <person name="Wang L."/>
            <person name="Yao B."/>
        </authorList>
    </citation>
    <scope>NUCLEOTIDE SEQUENCE [LARGE SCALE GENOMIC DNA]</scope>
    <source>
        <strain evidence="1">Wuqing</strain>
    </source>
</reference>
<proteinExistence type="predicted"/>
<accession>A0A0C2MQN2</accession>
<keyword evidence="2" id="KW-1185">Reference proteome</keyword>
<comment type="caution">
    <text evidence="1">The sequence shown here is derived from an EMBL/GenBank/DDBJ whole genome shotgun (WGS) entry which is preliminary data.</text>
</comment>
<sequence>MWVDCQKIQIKDHRIICDSFCTFKNCQPIRYLDFFLTMAKYMYKHAAGHYCTNLTSIANATFFMCSREDSRVSTILQVVSVAQSSYLLNINPNSSAYIATLLNRYSFTQNQQHGSHLPSKSVSFRH</sequence>
<dbReference type="AlphaFoldDB" id="A0A0C2MQN2"/>
<dbReference type="Proteomes" id="UP000031668">
    <property type="component" value="Unassembled WGS sequence"/>
</dbReference>
<evidence type="ECO:0000313" key="2">
    <source>
        <dbReference type="Proteomes" id="UP000031668"/>
    </source>
</evidence>
<organism evidence="1 2">
    <name type="scientific">Thelohanellus kitauei</name>
    <name type="common">Myxosporean</name>
    <dbReference type="NCBI Taxonomy" id="669202"/>
    <lineage>
        <taxon>Eukaryota</taxon>
        <taxon>Metazoa</taxon>
        <taxon>Cnidaria</taxon>
        <taxon>Myxozoa</taxon>
        <taxon>Myxosporea</taxon>
        <taxon>Bivalvulida</taxon>
        <taxon>Platysporina</taxon>
        <taxon>Myxobolidae</taxon>
        <taxon>Thelohanellus</taxon>
    </lineage>
</organism>